<sequence>GVEISSLATGLFWDYSLTSDNSSEREKAKRIVKKMLEVASWLEVDTILIVPGAVDVFFKPGFPVVSYDKVYERSFQVLKELAPVAETYKINIAIENVWNKFLLSPVEMKHFIDSIGSSYVGVYLDVGNVLQIGFPEQWIKILEHRIKKVPFFFIFDFGNIYW</sequence>
<evidence type="ECO:0000313" key="3">
    <source>
        <dbReference type="EMBL" id="GAI29791.1"/>
    </source>
</evidence>
<evidence type="ECO:0000259" key="2">
    <source>
        <dbReference type="Pfam" id="PF01261"/>
    </source>
</evidence>
<dbReference type="PANTHER" id="PTHR43489:SF7">
    <property type="entry name" value="3-DEHYDRO-D-GULOSIDE 4-EPIMERASE-RELATED"/>
    <property type="match status" value="1"/>
</dbReference>
<dbReference type="InterPro" id="IPR036237">
    <property type="entry name" value="Xyl_isomerase-like_sf"/>
</dbReference>
<gene>
    <name evidence="3" type="ORF">S06H3_32503</name>
</gene>
<comment type="caution">
    <text evidence="3">The sequence shown here is derived from an EMBL/GenBank/DDBJ whole genome shotgun (WGS) entry which is preliminary data.</text>
</comment>
<dbReference type="InterPro" id="IPR050417">
    <property type="entry name" value="Sugar_Epim/Isomerase"/>
</dbReference>
<proteinExistence type="predicted"/>
<dbReference type="GO" id="GO:0016853">
    <property type="term" value="F:isomerase activity"/>
    <property type="evidence" value="ECO:0007669"/>
    <property type="project" value="UniProtKB-KW"/>
</dbReference>
<dbReference type="Pfam" id="PF01261">
    <property type="entry name" value="AP_endonuc_2"/>
    <property type="match status" value="1"/>
</dbReference>
<evidence type="ECO:0000256" key="1">
    <source>
        <dbReference type="ARBA" id="ARBA00023235"/>
    </source>
</evidence>
<keyword evidence="1" id="KW-0413">Isomerase</keyword>
<organism evidence="3">
    <name type="scientific">marine sediment metagenome</name>
    <dbReference type="NCBI Taxonomy" id="412755"/>
    <lineage>
        <taxon>unclassified sequences</taxon>
        <taxon>metagenomes</taxon>
        <taxon>ecological metagenomes</taxon>
    </lineage>
</organism>
<feature type="domain" description="Xylose isomerase-like TIM barrel" evidence="2">
    <location>
        <begin position="1"/>
        <end position="148"/>
    </location>
</feature>
<dbReference type="SUPFAM" id="SSF51658">
    <property type="entry name" value="Xylose isomerase-like"/>
    <property type="match status" value="1"/>
</dbReference>
<protein>
    <recommendedName>
        <fullName evidence="2">Xylose isomerase-like TIM barrel domain-containing protein</fullName>
    </recommendedName>
</protein>
<dbReference type="InterPro" id="IPR013022">
    <property type="entry name" value="Xyl_isomerase-like_TIM-brl"/>
</dbReference>
<dbReference type="Gene3D" id="3.20.20.150">
    <property type="entry name" value="Divalent-metal-dependent TIM barrel enzymes"/>
    <property type="match status" value="1"/>
</dbReference>
<dbReference type="PANTHER" id="PTHR43489">
    <property type="entry name" value="ISOMERASE"/>
    <property type="match status" value="1"/>
</dbReference>
<accession>X1NHV7</accession>
<feature type="non-terminal residue" evidence="3">
    <location>
        <position position="1"/>
    </location>
</feature>
<name>X1NHV7_9ZZZZ</name>
<reference evidence="3" key="1">
    <citation type="journal article" date="2014" name="Front. Microbiol.">
        <title>High frequency of phylogenetically diverse reductive dehalogenase-homologous genes in deep subseafloor sedimentary metagenomes.</title>
        <authorList>
            <person name="Kawai M."/>
            <person name="Futagami T."/>
            <person name="Toyoda A."/>
            <person name="Takaki Y."/>
            <person name="Nishi S."/>
            <person name="Hori S."/>
            <person name="Arai W."/>
            <person name="Tsubouchi T."/>
            <person name="Morono Y."/>
            <person name="Uchiyama I."/>
            <person name="Ito T."/>
            <person name="Fujiyama A."/>
            <person name="Inagaki F."/>
            <person name="Takami H."/>
        </authorList>
    </citation>
    <scope>NUCLEOTIDE SEQUENCE</scope>
    <source>
        <strain evidence="3">Expedition CK06-06</strain>
    </source>
</reference>
<dbReference type="EMBL" id="BARV01019332">
    <property type="protein sequence ID" value="GAI29791.1"/>
    <property type="molecule type" value="Genomic_DNA"/>
</dbReference>
<dbReference type="AlphaFoldDB" id="X1NHV7"/>